<dbReference type="GO" id="GO:0005739">
    <property type="term" value="C:mitochondrion"/>
    <property type="evidence" value="ECO:0007669"/>
    <property type="project" value="UniProtKB-ARBA"/>
</dbReference>
<dbReference type="Gene3D" id="3.10.28.10">
    <property type="entry name" value="Homing endonucleases"/>
    <property type="match status" value="2"/>
</dbReference>
<evidence type="ECO:0000313" key="2">
    <source>
        <dbReference type="EMBL" id="AYP41350.1"/>
    </source>
</evidence>
<keyword evidence="2" id="KW-0255">Endonuclease</keyword>
<keyword evidence="2" id="KW-0540">Nuclease</keyword>
<accession>A0A3G2ZP89</accession>
<proteinExistence type="predicted"/>
<keyword evidence="2" id="KW-0378">Hydrolase</keyword>
<reference evidence="2" key="2">
    <citation type="submission" date="2018-05" db="EMBL/GenBank/DDBJ databases">
        <authorList>
            <person name="Zhang Y.-J."/>
        </authorList>
    </citation>
    <scope>NUCLEOTIDE SEQUENCE</scope>
    <source>
        <strain evidence="2">ARSEF 1947</strain>
    </source>
</reference>
<dbReference type="EMBL" id="MH367296">
    <property type="protein sequence ID" value="AYP41350.1"/>
    <property type="molecule type" value="Genomic_DNA"/>
</dbReference>
<organism evidence="2">
    <name type="scientific">Hirsutella thompsonii</name>
    <name type="common">Entomogenous fungus</name>
    <dbReference type="NCBI Taxonomy" id="42368"/>
    <lineage>
        <taxon>Eukaryota</taxon>
        <taxon>Fungi</taxon>
        <taxon>Dikarya</taxon>
        <taxon>Ascomycota</taxon>
        <taxon>Pezizomycotina</taxon>
        <taxon>Sordariomycetes</taxon>
        <taxon>Hypocreomycetidae</taxon>
        <taxon>Hypocreales</taxon>
        <taxon>Ophiocordycipitaceae</taxon>
        <taxon>Hirsutella</taxon>
    </lineage>
</organism>
<dbReference type="Pfam" id="PF00961">
    <property type="entry name" value="LAGLIDADG_1"/>
    <property type="match status" value="2"/>
</dbReference>
<gene>
    <name evidence="2" type="primary">orf295</name>
</gene>
<feature type="domain" description="Homing endonuclease LAGLIDADG" evidence="1">
    <location>
        <begin position="21"/>
        <end position="125"/>
    </location>
</feature>
<dbReference type="InterPro" id="IPR051289">
    <property type="entry name" value="LAGLIDADG_Endonuclease"/>
</dbReference>
<name>A0A3G2ZP89_HIRTH</name>
<dbReference type="PANTHER" id="PTHR36181">
    <property type="entry name" value="INTRON-ENCODED ENDONUCLEASE AI3-RELATED"/>
    <property type="match status" value="1"/>
</dbReference>
<feature type="domain" description="Homing endonuclease LAGLIDADG" evidence="1">
    <location>
        <begin position="188"/>
        <end position="287"/>
    </location>
</feature>
<protein>
    <submittedName>
        <fullName evidence="2">LAGLIDADG endonuclease</fullName>
    </submittedName>
</protein>
<dbReference type="InterPro" id="IPR027434">
    <property type="entry name" value="Homing_endonucl"/>
</dbReference>
<reference evidence="2" key="1">
    <citation type="journal article" date="2018" name="Environ. Microbiol.">
        <title>Mitochondrial genome, comparative analysis and evolutionary insights into the entomopathogenic fungus Hirsutella thompsonii.</title>
        <authorList>
            <person name="Wang L."/>
            <person name="Zhang S."/>
            <person name="Li J.H."/>
            <person name="Zhang Y.J."/>
        </authorList>
    </citation>
    <scope>NUCLEOTIDE SEQUENCE</scope>
    <source>
        <strain evidence="2">ARSEF 1947</strain>
    </source>
</reference>
<dbReference type="SUPFAM" id="SSF55608">
    <property type="entry name" value="Homing endonucleases"/>
    <property type="match status" value="2"/>
</dbReference>
<dbReference type="AlphaFoldDB" id="A0A3G2ZP89"/>
<evidence type="ECO:0000259" key="1">
    <source>
        <dbReference type="Pfam" id="PF00961"/>
    </source>
</evidence>
<dbReference type="InterPro" id="IPR004860">
    <property type="entry name" value="LAGLIDADG_dom"/>
</dbReference>
<dbReference type="PANTHER" id="PTHR36181:SF3">
    <property type="entry name" value="INTRON-ENCODED DNA ENDONUCLEASE AI5 BETA"/>
    <property type="match status" value="1"/>
</dbReference>
<geneLocation type="mitochondrion" evidence="2"/>
<sequence length="295" mass="33723">MRNYSTACSLGKNLSIDPWFITGLIDAVQSGCFVVTILKNPRYKTGWNVQARIQIKIHERDRDLMMKIREFFGGIGYISKPNKSNTIEYRVSSIRDIANVIIPHFDNYPLLTQKYFDYVLLKKIIKLMLEKEHNTLEGIKKIVKIKASINLGLSKKLKQAFPEVEKENKNISNNLNPPFAVQLGKQWMAGFLTAGSNFFIFIPNSKTKSGIAASLSFSIAHDPRDSFLSESFKCFFGCRYVTLYKNRGVREFTIKKIDHIINHVIPNLDKLNIRGSKNSDFLAFKNAAFIVKKSI</sequence>
<keyword evidence="2" id="KW-0496">Mitochondrion</keyword>
<dbReference type="GO" id="GO:0004519">
    <property type="term" value="F:endonuclease activity"/>
    <property type="evidence" value="ECO:0007669"/>
    <property type="project" value="UniProtKB-KW"/>
</dbReference>